<gene>
    <name evidence="1" type="ORF">VW23_009515</name>
</gene>
<organism evidence="1 2">
    <name type="scientific">Devosia insulae DS-56</name>
    <dbReference type="NCBI Taxonomy" id="1116389"/>
    <lineage>
        <taxon>Bacteria</taxon>
        <taxon>Pseudomonadati</taxon>
        <taxon>Pseudomonadota</taxon>
        <taxon>Alphaproteobacteria</taxon>
        <taxon>Hyphomicrobiales</taxon>
        <taxon>Devosiaceae</taxon>
        <taxon>Devosia</taxon>
    </lineage>
</organism>
<dbReference type="AlphaFoldDB" id="A0A1E5XW92"/>
<evidence type="ECO:0000313" key="2">
    <source>
        <dbReference type="Proteomes" id="UP000095463"/>
    </source>
</evidence>
<dbReference type="EMBL" id="LAJE02000051">
    <property type="protein sequence ID" value="OEO32855.1"/>
    <property type="molecule type" value="Genomic_DNA"/>
</dbReference>
<name>A0A1E5XW92_9HYPH</name>
<keyword evidence="2" id="KW-1185">Reference proteome</keyword>
<sequence>MASALIVPGVQVKFEFEPAPVLPGATGILGVVGVTDFGPLTPTPVGSFSEFLDIFGPGSAFSMPEVRTAFINGVKEVVVARLAPGAGTKASLLLRDDEKDDIAILEARAEGTWGKDLSARIEQVRTLDGSGVKHVNLTLLRNGEVIETLSNLVMDETSPSYLFDQINFTSRAIVAYDPVLAKSLPEDVQQTDLAESDLRRAAAKLRSGGSDVLLIEAKKPGRPGNNLSVAVRDGRYGVEHAGLDISAKAAGSAGAAISFSVENNAGNETKLTVFGAGDPVIYTTTAGVDDLLQKAAVNPDVVIRKLRDAPLDAKAKTNLTRRVAIDVMADGKATVVYPDQSGPDLAKLDDIEKLKDPLVEFKKAENATNLPDNTGGVPLTGGRPIGQALALSNGGQDLLELQRRENIPQVAAGDKIAVELKRGKSSVDGTTPVVNLAVFLNGQPVESFADLTMDPDDPNYLPAALQGSRFLSAVDLFVRSKLTSMPSNSGRAQPFNGGTSPSVNDYQGALERLESAEEVDLVIASVAGQLSDPDIVAVHQLVQAHCTKMVGQVRNRIGLGSVARSASGAAAGTRVPAILSHADLVRSNDFVLTAPAGSEAAVAGLLSLQDYFQSPTFKNVAALGVPPGDYSDAELNRLVAGNVLVVNQKRRLGTIVIKGVLTGGRQINVQRTANKAVRDVKAIADVYIGLLNNEGNRNALRQQIIAMFLQMTRDGALVPSTDGKDPPFKVDVHSTQADFANGIVRVDIAIRPVRAIDYVYATILVQN</sequence>
<accession>A0A1E5XW92</accession>
<proteinExistence type="predicted"/>
<protein>
    <recommendedName>
        <fullName evidence="3">Tail sheath protein C-terminal domain-containing protein</fullName>
    </recommendedName>
</protein>
<comment type="caution">
    <text evidence="1">The sequence shown here is derived from an EMBL/GenBank/DDBJ whole genome shotgun (WGS) entry which is preliminary data.</text>
</comment>
<dbReference type="OrthoDB" id="9767864at2"/>
<reference evidence="1 2" key="1">
    <citation type="journal article" date="2015" name="Genome Announc.">
        <title>Genome Assemblies of Three Soil-Associated Devosia species: D. insulae, D. limi, and D. soli.</title>
        <authorList>
            <person name="Hassan Y.I."/>
            <person name="Lepp D."/>
            <person name="Zhou T."/>
        </authorList>
    </citation>
    <scope>NUCLEOTIDE SEQUENCE [LARGE SCALE GENOMIC DNA]</scope>
    <source>
        <strain evidence="1 2">DS-56</strain>
    </source>
</reference>
<dbReference type="RefSeq" id="WP_069908010.1">
    <property type="nucleotide sequence ID" value="NZ_LAJE02000051.1"/>
</dbReference>
<evidence type="ECO:0008006" key="3">
    <source>
        <dbReference type="Google" id="ProtNLM"/>
    </source>
</evidence>
<dbReference type="Proteomes" id="UP000095463">
    <property type="component" value="Unassembled WGS sequence"/>
</dbReference>
<evidence type="ECO:0000313" key="1">
    <source>
        <dbReference type="EMBL" id="OEO32855.1"/>
    </source>
</evidence>